<gene>
    <name evidence="1" type="ORF">NEZAVI_LOCUS10484</name>
</gene>
<proteinExistence type="predicted"/>
<accession>A0A9P0MQQ4</accession>
<dbReference type="AlphaFoldDB" id="A0A9P0MQQ4"/>
<name>A0A9P0MQQ4_NEZVI</name>
<dbReference type="Proteomes" id="UP001152798">
    <property type="component" value="Chromosome 5"/>
</dbReference>
<dbReference type="EMBL" id="OV725081">
    <property type="protein sequence ID" value="CAH1401469.1"/>
    <property type="molecule type" value="Genomic_DNA"/>
</dbReference>
<protein>
    <submittedName>
        <fullName evidence="1">Uncharacterized protein</fullName>
    </submittedName>
</protein>
<keyword evidence="2" id="KW-1185">Reference proteome</keyword>
<evidence type="ECO:0000313" key="2">
    <source>
        <dbReference type="Proteomes" id="UP001152798"/>
    </source>
</evidence>
<reference evidence="1" key="1">
    <citation type="submission" date="2022-01" db="EMBL/GenBank/DDBJ databases">
        <authorList>
            <person name="King R."/>
        </authorList>
    </citation>
    <scope>NUCLEOTIDE SEQUENCE</scope>
</reference>
<sequence length="86" mass="9460">MPNCNIYKRIYQMGPQSGKMRIIFFILLCISLFQIVLLSDVAKGGSGGSDGGGSLISVEVLNQNKMMEMALKTAFKVVMEPREAPF</sequence>
<evidence type="ECO:0000313" key="1">
    <source>
        <dbReference type="EMBL" id="CAH1401469.1"/>
    </source>
</evidence>
<organism evidence="1 2">
    <name type="scientific">Nezara viridula</name>
    <name type="common">Southern green stink bug</name>
    <name type="synonym">Cimex viridulus</name>
    <dbReference type="NCBI Taxonomy" id="85310"/>
    <lineage>
        <taxon>Eukaryota</taxon>
        <taxon>Metazoa</taxon>
        <taxon>Ecdysozoa</taxon>
        <taxon>Arthropoda</taxon>
        <taxon>Hexapoda</taxon>
        <taxon>Insecta</taxon>
        <taxon>Pterygota</taxon>
        <taxon>Neoptera</taxon>
        <taxon>Paraneoptera</taxon>
        <taxon>Hemiptera</taxon>
        <taxon>Heteroptera</taxon>
        <taxon>Panheteroptera</taxon>
        <taxon>Pentatomomorpha</taxon>
        <taxon>Pentatomoidea</taxon>
        <taxon>Pentatomidae</taxon>
        <taxon>Pentatominae</taxon>
        <taxon>Nezara</taxon>
    </lineage>
</organism>